<protein>
    <submittedName>
        <fullName evidence="2">Tetratricopeptide repeat protein</fullName>
    </submittedName>
</protein>
<dbReference type="InterPro" id="IPR041656">
    <property type="entry name" value="TPR_5"/>
</dbReference>
<evidence type="ECO:0000313" key="2">
    <source>
        <dbReference type="EMBL" id="WWF06024.1"/>
    </source>
</evidence>
<evidence type="ECO:0000313" key="3">
    <source>
        <dbReference type="Proteomes" id="UP001381003"/>
    </source>
</evidence>
<dbReference type="InterPro" id="IPR011990">
    <property type="entry name" value="TPR-like_helical_dom_sf"/>
</dbReference>
<dbReference type="RefSeq" id="WP_338538733.1">
    <property type="nucleotide sequence ID" value="NZ_CP104874.1"/>
</dbReference>
<feature type="domain" description="Tetratrico peptide repeat group 5" evidence="1">
    <location>
        <begin position="42"/>
        <end position="156"/>
    </location>
</feature>
<proteinExistence type="predicted"/>
<organism evidence="2 3">
    <name type="scientific">Janibacter terrae</name>
    <dbReference type="NCBI Taxonomy" id="103817"/>
    <lineage>
        <taxon>Bacteria</taxon>
        <taxon>Bacillati</taxon>
        <taxon>Actinomycetota</taxon>
        <taxon>Actinomycetes</taxon>
        <taxon>Micrococcales</taxon>
        <taxon>Intrasporangiaceae</taxon>
        <taxon>Janibacter</taxon>
    </lineage>
</organism>
<keyword evidence="3" id="KW-1185">Reference proteome</keyword>
<gene>
    <name evidence="2" type="ORF">N5P18_03890</name>
</gene>
<name>A0ABZ2FGW5_9MICO</name>
<evidence type="ECO:0000259" key="1">
    <source>
        <dbReference type="Pfam" id="PF12688"/>
    </source>
</evidence>
<dbReference type="EMBL" id="CP104874">
    <property type="protein sequence ID" value="WWF06024.1"/>
    <property type="molecule type" value="Genomic_DNA"/>
</dbReference>
<accession>A0ABZ2FGW5</accession>
<dbReference type="Pfam" id="PF12688">
    <property type="entry name" value="TPR_5"/>
    <property type="match status" value="1"/>
</dbReference>
<dbReference type="Proteomes" id="UP001381003">
    <property type="component" value="Chromosome"/>
</dbReference>
<dbReference type="Gene3D" id="1.25.40.10">
    <property type="entry name" value="Tetratricopeptide repeat domain"/>
    <property type="match status" value="1"/>
</dbReference>
<sequence>METDWEDRVAAVWAAAEATTPEAMLDAMRALVEERPADDPDAPYEWASVHDYLGRETEAIPLYRAALDSGLSEPRRAQGIIQLASSLRNTGDPIAAIELLEDQSADTTTGDAARAFLALALRDAGRPDEALRVALKALARSLPLYSSAIESYADELVSRPLTHGEE</sequence>
<reference evidence="2 3" key="1">
    <citation type="submission" date="2022-09" db="EMBL/GenBank/DDBJ databases">
        <title>Complete genome sequence of Janibacter terrae strain COS04-44, PCL-degrading bacteria isolated from oil spilled coast.</title>
        <authorList>
            <person name="Park H."/>
            <person name="Kim J.Y."/>
            <person name="An S.H."/>
            <person name="Lee C.M."/>
            <person name="Weon H.-Y."/>
        </authorList>
    </citation>
    <scope>NUCLEOTIDE SEQUENCE [LARGE SCALE GENOMIC DNA]</scope>
    <source>
        <strain evidence="2 3">COS04-44</strain>
    </source>
</reference>
<dbReference type="SUPFAM" id="SSF48452">
    <property type="entry name" value="TPR-like"/>
    <property type="match status" value="1"/>
</dbReference>